<dbReference type="STRING" id="1391654.AKJ09_02717"/>
<keyword evidence="3" id="KW-1185">Reference proteome</keyword>
<dbReference type="Proteomes" id="UP000064967">
    <property type="component" value="Chromosome"/>
</dbReference>
<accession>A0A0K1PR92</accession>
<dbReference type="KEGG" id="llu:AKJ09_02717"/>
<proteinExistence type="predicted"/>
<evidence type="ECO:0000313" key="2">
    <source>
        <dbReference type="EMBL" id="AKU96053.1"/>
    </source>
</evidence>
<feature type="region of interest" description="Disordered" evidence="1">
    <location>
        <begin position="1"/>
        <end position="40"/>
    </location>
</feature>
<organism evidence="2 3">
    <name type="scientific">Labilithrix luteola</name>
    <dbReference type="NCBI Taxonomy" id="1391654"/>
    <lineage>
        <taxon>Bacteria</taxon>
        <taxon>Pseudomonadati</taxon>
        <taxon>Myxococcota</taxon>
        <taxon>Polyangia</taxon>
        <taxon>Polyangiales</taxon>
        <taxon>Labilitrichaceae</taxon>
        <taxon>Labilithrix</taxon>
    </lineage>
</organism>
<gene>
    <name evidence="2" type="ORF">AKJ09_02717</name>
</gene>
<evidence type="ECO:0000256" key="1">
    <source>
        <dbReference type="SAM" id="MobiDB-lite"/>
    </source>
</evidence>
<reference evidence="2 3" key="1">
    <citation type="submission" date="2015-08" db="EMBL/GenBank/DDBJ databases">
        <authorList>
            <person name="Babu N.S."/>
            <person name="Beckwith C.J."/>
            <person name="Beseler K.G."/>
            <person name="Brison A."/>
            <person name="Carone J.V."/>
            <person name="Caskin T.P."/>
            <person name="Diamond M."/>
            <person name="Durham M.E."/>
            <person name="Foxe J.M."/>
            <person name="Go M."/>
            <person name="Henderson B.A."/>
            <person name="Jones I.B."/>
            <person name="McGettigan J.A."/>
            <person name="Micheletti S.J."/>
            <person name="Nasrallah M.E."/>
            <person name="Ortiz D."/>
            <person name="Piller C.R."/>
            <person name="Privatt S.R."/>
            <person name="Schneider S.L."/>
            <person name="Sharp S."/>
            <person name="Smith T.C."/>
            <person name="Stanton J.D."/>
            <person name="Ullery H.E."/>
            <person name="Wilson R.J."/>
            <person name="Serrano M.G."/>
            <person name="Buck G."/>
            <person name="Lee V."/>
            <person name="Wang Y."/>
            <person name="Carvalho R."/>
            <person name="Voegtly L."/>
            <person name="Shi R."/>
            <person name="Duckworth R."/>
            <person name="Johnson A."/>
            <person name="Loviza R."/>
            <person name="Walstead R."/>
            <person name="Shah Z."/>
            <person name="Kiflezghi M."/>
            <person name="Wade K."/>
            <person name="Ball S.L."/>
            <person name="Bradley K.W."/>
            <person name="Asai D.J."/>
            <person name="Bowman C.A."/>
            <person name="Russell D.A."/>
            <person name="Pope W.H."/>
            <person name="Jacobs-Sera D."/>
            <person name="Hendrix R.W."/>
            <person name="Hatfull G.F."/>
        </authorList>
    </citation>
    <scope>NUCLEOTIDE SEQUENCE [LARGE SCALE GENOMIC DNA]</scope>
    <source>
        <strain evidence="2 3">DSM 27648</strain>
    </source>
</reference>
<sequence>MEGRSPSSVPVAWSANGLLHEAGSERGRHRNGTDAHGVVA</sequence>
<dbReference type="AlphaFoldDB" id="A0A0K1PR92"/>
<name>A0A0K1PR92_9BACT</name>
<protein>
    <submittedName>
        <fullName evidence="2">Uncharacterized protein</fullName>
    </submittedName>
</protein>
<evidence type="ECO:0000313" key="3">
    <source>
        <dbReference type="Proteomes" id="UP000064967"/>
    </source>
</evidence>
<dbReference type="EMBL" id="CP012333">
    <property type="protein sequence ID" value="AKU96053.1"/>
    <property type="molecule type" value="Genomic_DNA"/>
</dbReference>